<organism evidence="2 3">
    <name type="scientific">Candidatus Komeilibacteria bacterium RIFCSPLOWO2_02_FULL_48_11</name>
    <dbReference type="NCBI Taxonomy" id="1798553"/>
    <lineage>
        <taxon>Bacteria</taxon>
        <taxon>Candidatus Komeiliibacteriota</taxon>
    </lineage>
</organism>
<accession>A0A1G2BVJ2</accession>
<feature type="domain" description="CYTH" evidence="1">
    <location>
        <begin position="4"/>
        <end position="181"/>
    </location>
</feature>
<dbReference type="Gene3D" id="2.40.320.10">
    <property type="entry name" value="Hypothetical Protein Pfu-838710-001"/>
    <property type="match status" value="1"/>
</dbReference>
<dbReference type="InterPro" id="IPR023577">
    <property type="entry name" value="CYTH_domain"/>
</dbReference>
<dbReference type="PROSITE" id="PS51707">
    <property type="entry name" value="CYTH"/>
    <property type="match status" value="1"/>
</dbReference>
<dbReference type="Proteomes" id="UP000178109">
    <property type="component" value="Unassembled WGS sequence"/>
</dbReference>
<dbReference type="InterPro" id="IPR033469">
    <property type="entry name" value="CYTH-like_dom_sf"/>
</dbReference>
<evidence type="ECO:0000313" key="3">
    <source>
        <dbReference type="Proteomes" id="UP000178109"/>
    </source>
</evidence>
<dbReference type="SUPFAM" id="SSF55154">
    <property type="entry name" value="CYTH-like phosphatases"/>
    <property type="match status" value="1"/>
</dbReference>
<protein>
    <recommendedName>
        <fullName evidence="1">CYTH domain-containing protein</fullName>
    </recommendedName>
</protein>
<sequence>MPNNIEVELRGPLTREQFVALEDILKKDGQFKTVKKRILLDYSTYLPEEGIASRNRDIRLRVTNNIPEIIVKLGKWGGEEHRQELSVATKPGEFDKLVRIFAALGFKRATLCIRKSQVYDYKGIEFALVEVPRHSFYFEAEKMAAPGADEEKIKQEIRNVCLELGLNLFDDQRFFAYIDALNQEANEVFDFANYQEDYFKNRFNLK</sequence>
<name>A0A1G2BVJ2_9BACT</name>
<dbReference type="AlphaFoldDB" id="A0A1G2BVJ2"/>
<reference evidence="2 3" key="1">
    <citation type="journal article" date="2016" name="Nat. Commun.">
        <title>Thousands of microbial genomes shed light on interconnected biogeochemical processes in an aquifer system.</title>
        <authorList>
            <person name="Anantharaman K."/>
            <person name="Brown C.T."/>
            <person name="Hug L.A."/>
            <person name="Sharon I."/>
            <person name="Castelle C.J."/>
            <person name="Probst A.J."/>
            <person name="Thomas B.C."/>
            <person name="Singh A."/>
            <person name="Wilkins M.J."/>
            <person name="Karaoz U."/>
            <person name="Brodie E.L."/>
            <person name="Williams K.H."/>
            <person name="Hubbard S.S."/>
            <person name="Banfield J.F."/>
        </authorList>
    </citation>
    <scope>NUCLEOTIDE SEQUENCE [LARGE SCALE GENOMIC DNA]</scope>
</reference>
<gene>
    <name evidence="2" type="ORF">A3H70_00795</name>
</gene>
<evidence type="ECO:0000259" key="1">
    <source>
        <dbReference type="PROSITE" id="PS51707"/>
    </source>
</evidence>
<proteinExistence type="predicted"/>
<evidence type="ECO:0000313" key="2">
    <source>
        <dbReference type="EMBL" id="OGY92579.1"/>
    </source>
</evidence>
<dbReference type="STRING" id="1798553.A3H70_00795"/>
<comment type="caution">
    <text evidence="2">The sequence shown here is derived from an EMBL/GenBank/DDBJ whole genome shotgun (WGS) entry which is preliminary data.</text>
</comment>
<dbReference type="EMBL" id="MHKO01000019">
    <property type="protein sequence ID" value="OGY92579.1"/>
    <property type="molecule type" value="Genomic_DNA"/>
</dbReference>